<dbReference type="AlphaFoldDB" id="A0A1R2CFZ1"/>
<evidence type="ECO:0000256" key="4">
    <source>
        <dbReference type="PROSITE-ProRule" id="PRU00175"/>
    </source>
</evidence>
<reference evidence="7 8" key="1">
    <citation type="submission" date="2016-11" db="EMBL/GenBank/DDBJ databases">
        <title>The macronuclear genome of Stentor coeruleus: a giant cell with tiny introns.</title>
        <authorList>
            <person name="Slabodnick M."/>
            <person name="Ruby J.G."/>
            <person name="Reiff S.B."/>
            <person name="Swart E.C."/>
            <person name="Gosai S."/>
            <person name="Prabakaran S."/>
            <person name="Witkowska E."/>
            <person name="Larue G.E."/>
            <person name="Fisher S."/>
            <person name="Freeman R.M."/>
            <person name="Gunawardena J."/>
            <person name="Chu W."/>
            <person name="Stover N.A."/>
            <person name="Gregory B.D."/>
            <person name="Nowacki M."/>
            <person name="Derisi J."/>
            <person name="Roy S.W."/>
            <person name="Marshall W.F."/>
            <person name="Sood P."/>
        </authorList>
    </citation>
    <scope>NUCLEOTIDE SEQUENCE [LARGE SCALE GENOMIC DNA]</scope>
    <source>
        <strain evidence="7">WM001</strain>
    </source>
</reference>
<accession>A0A1R2CFZ1</accession>
<dbReference type="GO" id="GO:0061630">
    <property type="term" value="F:ubiquitin protein ligase activity"/>
    <property type="evidence" value="ECO:0007669"/>
    <property type="project" value="TreeGrafter"/>
</dbReference>
<protein>
    <recommendedName>
        <fullName evidence="6">RING-type domain-containing protein</fullName>
    </recommendedName>
</protein>
<dbReference type="PROSITE" id="PS50089">
    <property type="entry name" value="ZF_RING_2"/>
    <property type="match status" value="1"/>
</dbReference>
<proteinExistence type="predicted"/>
<keyword evidence="5" id="KW-0472">Membrane</keyword>
<dbReference type="PANTHER" id="PTHR45931">
    <property type="entry name" value="SI:CH211-59O9.10"/>
    <property type="match status" value="1"/>
</dbReference>
<dbReference type="InterPro" id="IPR051834">
    <property type="entry name" value="RING_finger_E3_ligase"/>
</dbReference>
<sequence>MDRTNHPLDKFFLVPVDGLRFLGFECVIGLVSSLIISLTSVFYIILHPTCLICDSVMSTWLMLISGLRFIDVPIKIFVLCRIYNLSKRINHEDRRFMIRRLMDLVRSGLFTLQGVVNYLSYFVFVIGIMRIKQKNDCSDSQFYQFCLAVMITFTLRLIIGAVNYKYEERKVINRGVPEFTQFFKHGATLHDIESVRLITVNEENAKILRDLCAICTEEFSSREEVRILPCSDSHNFHKDCIDRWLIQKDACPLCGVSIRKLKSS</sequence>
<evidence type="ECO:0000256" key="3">
    <source>
        <dbReference type="ARBA" id="ARBA00022833"/>
    </source>
</evidence>
<dbReference type="GO" id="GO:0006511">
    <property type="term" value="P:ubiquitin-dependent protein catabolic process"/>
    <property type="evidence" value="ECO:0007669"/>
    <property type="project" value="TreeGrafter"/>
</dbReference>
<dbReference type="Proteomes" id="UP000187209">
    <property type="component" value="Unassembled WGS sequence"/>
</dbReference>
<evidence type="ECO:0000313" key="8">
    <source>
        <dbReference type="Proteomes" id="UP000187209"/>
    </source>
</evidence>
<feature type="transmembrane region" description="Helical" evidence="5">
    <location>
        <begin position="141"/>
        <end position="164"/>
    </location>
</feature>
<dbReference type="InterPro" id="IPR001841">
    <property type="entry name" value="Znf_RING"/>
</dbReference>
<gene>
    <name evidence="7" type="ORF">SteCoe_10340</name>
</gene>
<dbReference type="OrthoDB" id="29542at2759"/>
<evidence type="ECO:0000313" key="7">
    <source>
        <dbReference type="EMBL" id="OMJ87856.1"/>
    </source>
</evidence>
<dbReference type="GO" id="GO:0005634">
    <property type="term" value="C:nucleus"/>
    <property type="evidence" value="ECO:0007669"/>
    <property type="project" value="TreeGrafter"/>
</dbReference>
<evidence type="ECO:0000259" key="6">
    <source>
        <dbReference type="PROSITE" id="PS50089"/>
    </source>
</evidence>
<name>A0A1R2CFZ1_9CILI</name>
<dbReference type="SMART" id="SM00184">
    <property type="entry name" value="RING"/>
    <property type="match status" value="1"/>
</dbReference>
<keyword evidence="2 4" id="KW-0863">Zinc-finger</keyword>
<dbReference type="PANTHER" id="PTHR45931:SF3">
    <property type="entry name" value="RING ZINC FINGER-CONTAINING PROTEIN"/>
    <property type="match status" value="1"/>
</dbReference>
<dbReference type="GO" id="GO:0008270">
    <property type="term" value="F:zinc ion binding"/>
    <property type="evidence" value="ECO:0007669"/>
    <property type="project" value="UniProtKB-KW"/>
</dbReference>
<feature type="transmembrane region" description="Helical" evidence="5">
    <location>
        <begin position="58"/>
        <end position="83"/>
    </location>
</feature>
<dbReference type="Pfam" id="PF13639">
    <property type="entry name" value="zf-RING_2"/>
    <property type="match status" value="1"/>
</dbReference>
<feature type="transmembrane region" description="Helical" evidence="5">
    <location>
        <begin position="21"/>
        <end position="46"/>
    </location>
</feature>
<dbReference type="SUPFAM" id="SSF57850">
    <property type="entry name" value="RING/U-box"/>
    <property type="match status" value="1"/>
</dbReference>
<feature type="domain" description="RING-type" evidence="6">
    <location>
        <begin position="212"/>
        <end position="254"/>
    </location>
</feature>
<keyword evidence="3" id="KW-0862">Zinc</keyword>
<dbReference type="EMBL" id="MPUH01000166">
    <property type="protein sequence ID" value="OMJ87856.1"/>
    <property type="molecule type" value="Genomic_DNA"/>
</dbReference>
<dbReference type="InterPro" id="IPR013083">
    <property type="entry name" value="Znf_RING/FYVE/PHD"/>
</dbReference>
<keyword evidence="5" id="KW-0812">Transmembrane</keyword>
<evidence type="ECO:0000256" key="5">
    <source>
        <dbReference type="SAM" id="Phobius"/>
    </source>
</evidence>
<keyword evidence="8" id="KW-1185">Reference proteome</keyword>
<organism evidence="7 8">
    <name type="scientific">Stentor coeruleus</name>
    <dbReference type="NCBI Taxonomy" id="5963"/>
    <lineage>
        <taxon>Eukaryota</taxon>
        <taxon>Sar</taxon>
        <taxon>Alveolata</taxon>
        <taxon>Ciliophora</taxon>
        <taxon>Postciliodesmatophora</taxon>
        <taxon>Heterotrichea</taxon>
        <taxon>Heterotrichida</taxon>
        <taxon>Stentoridae</taxon>
        <taxon>Stentor</taxon>
    </lineage>
</organism>
<feature type="transmembrane region" description="Helical" evidence="5">
    <location>
        <begin position="104"/>
        <end position="129"/>
    </location>
</feature>
<dbReference type="Gene3D" id="3.30.40.10">
    <property type="entry name" value="Zinc/RING finger domain, C3HC4 (zinc finger)"/>
    <property type="match status" value="1"/>
</dbReference>
<evidence type="ECO:0000256" key="1">
    <source>
        <dbReference type="ARBA" id="ARBA00022723"/>
    </source>
</evidence>
<evidence type="ECO:0000256" key="2">
    <source>
        <dbReference type="ARBA" id="ARBA00022771"/>
    </source>
</evidence>
<keyword evidence="5" id="KW-1133">Transmembrane helix</keyword>
<keyword evidence="1" id="KW-0479">Metal-binding</keyword>
<comment type="caution">
    <text evidence="7">The sequence shown here is derived from an EMBL/GenBank/DDBJ whole genome shotgun (WGS) entry which is preliminary data.</text>
</comment>